<keyword evidence="4 8" id="KW-0812">Transmembrane</keyword>
<dbReference type="GO" id="GO:0006508">
    <property type="term" value="P:proteolysis"/>
    <property type="evidence" value="ECO:0007669"/>
    <property type="project" value="UniProtKB-KW"/>
</dbReference>
<feature type="transmembrane region" description="Helical" evidence="8">
    <location>
        <begin position="60"/>
        <end position="79"/>
    </location>
</feature>
<dbReference type="HOGENOM" id="CLU_1003330_0_0_2"/>
<evidence type="ECO:0000256" key="6">
    <source>
        <dbReference type="ARBA" id="ARBA00022989"/>
    </source>
</evidence>
<feature type="transmembrane region" description="Helical" evidence="8">
    <location>
        <begin position="12"/>
        <end position="40"/>
    </location>
</feature>
<evidence type="ECO:0000256" key="5">
    <source>
        <dbReference type="ARBA" id="ARBA00022801"/>
    </source>
</evidence>
<dbReference type="GO" id="GO:0005886">
    <property type="term" value="C:plasma membrane"/>
    <property type="evidence" value="ECO:0007669"/>
    <property type="project" value="UniProtKB-SubCell"/>
</dbReference>
<keyword evidence="3" id="KW-0645">Protease</keyword>
<dbReference type="NCBIfam" id="TIGR04178">
    <property type="entry name" value="exo_archaeo"/>
    <property type="match status" value="1"/>
</dbReference>
<keyword evidence="7 8" id="KW-0472">Membrane</keyword>
<feature type="transmembrane region" description="Helical" evidence="8">
    <location>
        <begin position="169"/>
        <end position="194"/>
    </location>
</feature>
<dbReference type="EMBL" id="CP001398">
    <property type="protein sequence ID" value="ACS32514.1"/>
    <property type="molecule type" value="Genomic_DNA"/>
</dbReference>
<evidence type="ECO:0000256" key="8">
    <source>
        <dbReference type="SAM" id="Phobius"/>
    </source>
</evidence>
<sequence length="279" mass="30554">MKLKPVKIRTFEGLVVIITTAVFLLYRTPFTLYAGLLYALTLYASERKALPRDPGLDPQTILGILLVLLSPVFLVVKLGKYPSPSTFVMLFLLGLQLVFFRIKGLEMPLAVAAGGAAVALSSKTGLIRKVIDITSGLFVDVTSILVKGLVELSGIPIKINKNIAVVGKAIVIIGSGCSGFDAFVIYILASLLLIYMRKSSRREAALLLLGAVGIIPLNALRIFILLVIGYYTGVSFLELFHSHLGDLMFVAYVFLYWWWVTGRKKRTSVALESKGQNDQ</sequence>
<dbReference type="AlphaFoldDB" id="C5A2L2"/>
<dbReference type="KEGG" id="tga:TGAM_0012"/>
<dbReference type="PATRIC" id="fig|593117.10.peg.13"/>
<dbReference type="InterPro" id="IPR026392">
    <property type="entry name" value="Exo/Archaeosortase_dom"/>
</dbReference>
<evidence type="ECO:0000256" key="4">
    <source>
        <dbReference type="ARBA" id="ARBA00022692"/>
    </source>
</evidence>
<dbReference type="InterPro" id="IPR019127">
    <property type="entry name" value="Exosortase"/>
</dbReference>
<feature type="transmembrane region" description="Helical" evidence="8">
    <location>
        <begin position="239"/>
        <end position="259"/>
    </location>
</feature>
<evidence type="ECO:0008006" key="11">
    <source>
        <dbReference type="Google" id="ProtNLM"/>
    </source>
</evidence>
<evidence type="ECO:0000256" key="2">
    <source>
        <dbReference type="ARBA" id="ARBA00022475"/>
    </source>
</evidence>
<dbReference type="PaxDb" id="593117-TGAM_0012"/>
<dbReference type="STRING" id="593117.TGAM_0012"/>
<organism evidence="9 10">
    <name type="scientific">Thermococcus gammatolerans (strain DSM 15229 / JCM 11827 / EJ3)</name>
    <dbReference type="NCBI Taxonomy" id="593117"/>
    <lineage>
        <taxon>Archaea</taxon>
        <taxon>Methanobacteriati</taxon>
        <taxon>Methanobacteriota</taxon>
        <taxon>Thermococci</taxon>
        <taxon>Thermococcales</taxon>
        <taxon>Thermococcaceae</taxon>
        <taxon>Thermococcus</taxon>
    </lineage>
</organism>
<feature type="transmembrane region" description="Helical" evidence="8">
    <location>
        <begin position="86"/>
        <end position="102"/>
    </location>
</feature>
<accession>C5A2L2</accession>
<evidence type="ECO:0000256" key="3">
    <source>
        <dbReference type="ARBA" id="ARBA00022670"/>
    </source>
</evidence>
<keyword evidence="10" id="KW-1185">Reference proteome</keyword>
<keyword evidence="2" id="KW-1003">Cell membrane</keyword>
<protein>
    <recommendedName>
        <fullName evidence="11">Exosortase/archaeosortase family protein</fullName>
    </recommendedName>
</protein>
<proteinExistence type="predicted"/>
<evidence type="ECO:0000256" key="7">
    <source>
        <dbReference type="ARBA" id="ARBA00023136"/>
    </source>
</evidence>
<reference evidence="9 10" key="1">
    <citation type="journal article" date="2007" name="Genome Biol.">
        <title>Genome analysis and genome-wide proteomics of Thermococcus gammatolerans, the most radioresistant organism known amongst the Archaea.</title>
        <authorList>
            <person name="Zivanovic Y."/>
            <person name="Armengaud J."/>
            <person name="Lagorce A."/>
            <person name="Leplat C."/>
            <person name="Guerin P."/>
            <person name="Dutertre M."/>
            <person name="Anthouard V."/>
            <person name="Forterre P."/>
            <person name="Wincker P."/>
            <person name="Confalonieri F."/>
        </authorList>
    </citation>
    <scope>NUCLEOTIDE SEQUENCE [LARGE SCALE GENOMIC DNA]</scope>
    <source>
        <strain evidence="10">DSM 15229 / JCM 11827 / EJ3</strain>
    </source>
</reference>
<keyword evidence="5" id="KW-0378">Hydrolase</keyword>
<evidence type="ECO:0000313" key="9">
    <source>
        <dbReference type="EMBL" id="ACS32514.1"/>
    </source>
</evidence>
<gene>
    <name evidence="9" type="ordered locus">TGAM_0012</name>
</gene>
<dbReference type="eggNOG" id="arCOG08669">
    <property type="taxonomic scope" value="Archaea"/>
</dbReference>
<name>C5A2L2_THEGJ</name>
<feature type="transmembrane region" description="Helical" evidence="8">
    <location>
        <begin position="206"/>
        <end position="233"/>
    </location>
</feature>
<evidence type="ECO:0000256" key="1">
    <source>
        <dbReference type="ARBA" id="ARBA00004651"/>
    </source>
</evidence>
<dbReference type="RefSeq" id="WP_012751173.1">
    <property type="nucleotide sequence ID" value="NC_012804.1"/>
</dbReference>
<dbReference type="GeneID" id="7987511"/>
<comment type="subcellular location">
    <subcellularLocation>
        <location evidence="1">Cell membrane</location>
        <topology evidence="1">Multi-pass membrane protein</topology>
    </subcellularLocation>
</comment>
<evidence type="ECO:0000313" key="10">
    <source>
        <dbReference type="Proteomes" id="UP000001488"/>
    </source>
</evidence>
<keyword evidence="6 8" id="KW-1133">Transmembrane helix</keyword>
<dbReference type="GO" id="GO:0008233">
    <property type="term" value="F:peptidase activity"/>
    <property type="evidence" value="ECO:0007669"/>
    <property type="project" value="UniProtKB-KW"/>
</dbReference>
<dbReference type="Pfam" id="PF09721">
    <property type="entry name" value="Exosortase_EpsH"/>
    <property type="match status" value="1"/>
</dbReference>
<dbReference type="Proteomes" id="UP000001488">
    <property type="component" value="Chromosome"/>
</dbReference>